<protein>
    <submittedName>
        <fullName evidence="1">Methyltransferase domain-containing protein</fullName>
    </submittedName>
</protein>
<keyword evidence="1" id="KW-0489">Methyltransferase</keyword>
<comment type="caution">
    <text evidence="1">The sequence shown here is derived from an EMBL/GenBank/DDBJ whole genome shotgun (WGS) entry which is preliminary data.</text>
</comment>
<sequence length="255" mass="28352">MAYRRKPAEGVLNIVRFNWPFFAAAASLLLVLGGAVLLADATWRPWVLAALMLTGAPLVASLLVSYYVYDCSALYSLNWLPAECWPTAGQTMVNIHAGFDETSYLLLQRFPSASLRVLDFFDPTEHSEASIRRARAADSPFHGTEPVQPHALPLPAASVDRGFVLLAAHEIRKPTQRVAFFGELRRVLKPTGRLVVVEHLRDPANFLAYTIGFLHFYPRPMWLRTFAAAGFTPQQEIKITPFVSAFILVPNGISD</sequence>
<dbReference type="SUPFAM" id="SSF53335">
    <property type="entry name" value="S-adenosyl-L-methionine-dependent methyltransferases"/>
    <property type="match status" value="1"/>
</dbReference>
<dbReference type="InterPro" id="IPR029063">
    <property type="entry name" value="SAM-dependent_MTases_sf"/>
</dbReference>
<dbReference type="GO" id="GO:0008757">
    <property type="term" value="F:S-adenosylmethionine-dependent methyltransferase activity"/>
    <property type="evidence" value="ECO:0007669"/>
    <property type="project" value="InterPro"/>
</dbReference>
<accession>A0A7L4ZVM2</accession>
<dbReference type="Pfam" id="PF08241">
    <property type="entry name" value="Methyltransf_11"/>
    <property type="match status" value="1"/>
</dbReference>
<proteinExistence type="predicted"/>
<dbReference type="Proteomes" id="UP000326380">
    <property type="component" value="Unassembled WGS sequence"/>
</dbReference>
<organism evidence="1 2">
    <name type="scientific">Hymenobacter busanensis</name>
    <dbReference type="NCBI Taxonomy" id="2607656"/>
    <lineage>
        <taxon>Bacteria</taxon>
        <taxon>Pseudomonadati</taxon>
        <taxon>Bacteroidota</taxon>
        <taxon>Cytophagia</taxon>
        <taxon>Cytophagales</taxon>
        <taxon>Hymenobacteraceae</taxon>
        <taxon>Hymenobacter</taxon>
    </lineage>
</organism>
<dbReference type="Gene3D" id="3.40.50.150">
    <property type="entry name" value="Vaccinia Virus protein VP39"/>
    <property type="match status" value="1"/>
</dbReference>
<evidence type="ECO:0000313" key="2">
    <source>
        <dbReference type="Proteomes" id="UP000326380"/>
    </source>
</evidence>
<dbReference type="EMBL" id="VTWU01000001">
    <property type="protein sequence ID" value="KAA9339342.1"/>
    <property type="molecule type" value="Genomic_DNA"/>
</dbReference>
<keyword evidence="1" id="KW-0808">Transferase</keyword>
<dbReference type="GO" id="GO:0032259">
    <property type="term" value="P:methylation"/>
    <property type="evidence" value="ECO:0007669"/>
    <property type="project" value="UniProtKB-KW"/>
</dbReference>
<dbReference type="AlphaFoldDB" id="A0A7L4ZVM2"/>
<evidence type="ECO:0000313" key="1">
    <source>
        <dbReference type="EMBL" id="KAA9339342.1"/>
    </source>
</evidence>
<reference evidence="1 2" key="1">
    <citation type="submission" date="2019-09" db="EMBL/GenBank/DDBJ databases">
        <title>Genome sequence of Hymenobacter sp. M3.</title>
        <authorList>
            <person name="Srinivasan S."/>
        </authorList>
    </citation>
    <scope>NUCLEOTIDE SEQUENCE [LARGE SCALE GENOMIC DNA]</scope>
    <source>
        <strain evidence="1 2">M3</strain>
    </source>
</reference>
<dbReference type="RefSeq" id="WP_151076990.1">
    <property type="nucleotide sequence ID" value="NZ_CP047647.1"/>
</dbReference>
<dbReference type="InterPro" id="IPR013216">
    <property type="entry name" value="Methyltransf_11"/>
</dbReference>
<name>A0A7L4ZVM2_9BACT</name>
<gene>
    <name evidence="1" type="ORF">F0P96_01575</name>
</gene>
<keyword evidence="2" id="KW-1185">Reference proteome</keyword>